<dbReference type="InterPro" id="IPR027954">
    <property type="entry name" value="Transcobalamin-like_C"/>
</dbReference>
<dbReference type="Proteomes" id="UP000284706">
    <property type="component" value="Unassembled WGS sequence"/>
</dbReference>
<feature type="domain" description="Transcobalamin-like C-terminal" evidence="2">
    <location>
        <begin position="314"/>
        <end position="362"/>
    </location>
</feature>
<evidence type="ECO:0000256" key="1">
    <source>
        <dbReference type="SAM" id="SignalP"/>
    </source>
</evidence>
<evidence type="ECO:0000313" key="3">
    <source>
        <dbReference type="EMBL" id="PPR06711.1"/>
    </source>
</evidence>
<accession>A0A409YUL2</accession>
<comment type="caution">
    <text evidence="3">The sequence shown here is derived from an EMBL/GenBank/DDBJ whole genome shotgun (WGS) entry which is preliminary data.</text>
</comment>
<keyword evidence="1" id="KW-0732">Signal</keyword>
<sequence>MFLQCFASITFLLAAVARAAPTVNILTPVNLRTEGREKTHFEGLIFTKGHNVTTPSGGNHHCDGTNNKENRLPGPTCTSALADAARNRHFAFDGTFDPEFDDFFITSIGGDTETSTEFWGLLLNFQFTPVGGCQQEVKAFQHVLWAFNAFNVTHFLELTGPATARVNRPVILTVTDGSTGSPVAGAEVNGKTSNSEGKVAVTFGKVGVNSVKAEKSDSIRSNALDVSVCVSKDGTRRSMKESYVPKATISPPAQEEIITVMVPTTMPTLIPDQHAPVPWMTRPNNPGFRSTGEALSRSLWTERLSTSRTFDTTFDDFFITSIGGDSETATEFWGILVNFQFTPVGGCQEEVKVVDEILWAFDAFSAVNFLKLNGPPTARRNQPVVLTVTDGQTGRPVAGAEVDGHTSGADGKIIVTFAKAGVNGVKASKQSAIRSNKVDILVLP</sequence>
<feature type="chain" id="PRO_5019414326" description="Transcobalamin-like C-terminal domain-containing protein" evidence="1">
    <location>
        <begin position="20"/>
        <end position="444"/>
    </location>
</feature>
<dbReference type="EMBL" id="NHYE01000255">
    <property type="protein sequence ID" value="PPR06711.1"/>
    <property type="molecule type" value="Genomic_DNA"/>
</dbReference>
<dbReference type="InParanoid" id="A0A409YUL2"/>
<organism evidence="3 4">
    <name type="scientific">Gymnopilus dilepis</name>
    <dbReference type="NCBI Taxonomy" id="231916"/>
    <lineage>
        <taxon>Eukaryota</taxon>
        <taxon>Fungi</taxon>
        <taxon>Dikarya</taxon>
        <taxon>Basidiomycota</taxon>
        <taxon>Agaricomycotina</taxon>
        <taxon>Agaricomycetes</taxon>
        <taxon>Agaricomycetidae</taxon>
        <taxon>Agaricales</taxon>
        <taxon>Agaricineae</taxon>
        <taxon>Hymenogastraceae</taxon>
        <taxon>Gymnopilus</taxon>
    </lineage>
</organism>
<dbReference type="Pfam" id="PF14478">
    <property type="entry name" value="DUF4430"/>
    <property type="match status" value="1"/>
</dbReference>
<evidence type="ECO:0000313" key="4">
    <source>
        <dbReference type="Proteomes" id="UP000284706"/>
    </source>
</evidence>
<reference evidence="3 4" key="1">
    <citation type="journal article" date="2018" name="Evol. Lett.">
        <title>Horizontal gene cluster transfer increased hallucinogenic mushroom diversity.</title>
        <authorList>
            <person name="Reynolds H.T."/>
            <person name="Vijayakumar V."/>
            <person name="Gluck-Thaler E."/>
            <person name="Korotkin H.B."/>
            <person name="Matheny P.B."/>
            <person name="Slot J.C."/>
        </authorList>
    </citation>
    <scope>NUCLEOTIDE SEQUENCE [LARGE SCALE GENOMIC DNA]</scope>
    <source>
        <strain evidence="3 4">SRW20</strain>
    </source>
</reference>
<proteinExistence type="predicted"/>
<name>A0A409YUL2_9AGAR</name>
<keyword evidence="4" id="KW-1185">Reference proteome</keyword>
<dbReference type="OrthoDB" id="10007757at2759"/>
<dbReference type="AlphaFoldDB" id="A0A409YUL2"/>
<protein>
    <recommendedName>
        <fullName evidence="2">Transcobalamin-like C-terminal domain-containing protein</fullName>
    </recommendedName>
</protein>
<feature type="signal peptide" evidence="1">
    <location>
        <begin position="1"/>
        <end position="19"/>
    </location>
</feature>
<gene>
    <name evidence="3" type="ORF">CVT26_001377</name>
</gene>
<evidence type="ECO:0000259" key="2">
    <source>
        <dbReference type="Pfam" id="PF14478"/>
    </source>
</evidence>